<gene>
    <name evidence="1" type="ORF">ISU10_01510</name>
</gene>
<dbReference type="RefSeq" id="WP_194694565.1">
    <property type="nucleotide sequence ID" value="NZ_JADKPO010000001.1"/>
</dbReference>
<accession>A0A930YNB0</accession>
<keyword evidence="2" id="KW-1185">Reference proteome</keyword>
<proteinExistence type="predicted"/>
<reference evidence="1" key="1">
    <citation type="submission" date="2020-11" db="EMBL/GenBank/DDBJ databases">
        <title>Nocardioides cynanchi sp. nov., isolated from soil of rhizosphere of Cynanchum wilfordii.</title>
        <authorList>
            <person name="Lee J.-S."/>
            <person name="Suh M.K."/>
            <person name="Kim J.-S."/>
        </authorList>
    </citation>
    <scope>NUCLEOTIDE SEQUENCE</scope>
    <source>
        <strain evidence="1">KCTC 19276</strain>
    </source>
</reference>
<dbReference type="Proteomes" id="UP000660668">
    <property type="component" value="Unassembled WGS sequence"/>
</dbReference>
<protein>
    <submittedName>
        <fullName evidence="1">Uncharacterized protein</fullName>
    </submittedName>
</protein>
<comment type="caution">
    <text evidence="1">The sequence shown here is derived from an EMBL/GenBank/DDBJ whole genome shotgun (WGS) entry which is preliminary data.</text>
</comment>
<name>A0A930YNB0_9ACTN</name>
<dbReference type="AlphaFoldDB" id="A0A930YNB0"/>
<sequence length="331" mass="37096">MNPVRVAQRSGGYRPTKRAAQCGRWRRSSHGLYVPWWVDSTIVEQRIVEAAAVEPGYAAVTDWGALRWLGGRWFTGTRADGSLIPVTLAADTIRAQPGIAVSEERINASEITAVDRLWITRPLHATLFAMRYADSMWDAVIVADMAAFNDLVAIDELWSYALRHPGMTGIPQARNAIVLADENSWSPMETVMRLIWELVAEQPRPLTNTPVFDLQGRHIGTPDLLDVESGTYGEYDSAYHLDGARRVADLRREHAFKSVGLEPVVMMAGEPGGRDAVAARIVATRDRALRQGRDRLWTIDQPDWWLPTQTVAQRRALSDVDRARLLAHRQI</sequence>
<evidence type="ECO:0000313" key="1">
    <source>
        <dbReference type="EMBL" id="MBF4766440.1"/>
    </source>
</evidence>
<dbReference type="EMBL" id="JADKPO010000001">
    <property type="protein sequence ID" value="MBF4766440.1"/>
    <property type="molecule type" value="Genomic_DNA"/>
</dbReference>
<organism evidence="1 2">
    <name type="scientific">Nocardioides agariphilus</name>
    <dbReference type="NCBI Taxonomy" id="433664"/>
    <lineage>
        <taxon>Bacteria</taxon>
        <taxon>Bacillati</taxon>
        <taxon>Actinomycetota</taxon>
        <taxon>Actinomycetes</taxon>
        <taxon>Propionibacteriales</taxon>
        <taxon>Nocardioidaceae</taxon>
        <taxon>Nocardioides</taxon>
    </lineage>
</organism>
<evidence type="ECO:0000313" key="2">
    <source>
        <dbReference type="Proteomes" id="UP000660668"/>
    </source>
</evidence>